<keyword evidence="5" id="KW-0378">Hydrolase</keyword>
<evidence type="ECO:0000256" key="3">
    <source>
        <dbReference type="ARBA" id="ARBA00022722"/>
    </source>
</evidence>
<sequence>MSKRTDALYLDDIINCIRKIEEYTKGLSWDQFFVDEKTVDAVIRNLEIIGEASNNISKELKDKNPNVPWIEIIGMRNKIVHEYFGVDNEILWKTIKEDIERLKIQIQDLK</sequence>
<dbReference type="PANTHER" id="PTHR34139:SF1">
    <property type="entry name" value="RNASE MJ1380-RELATED"/>
    <property type="match status" value="1"/>
</dbReference>
<accession>A0A1F4RYZ7</accession>
<keyword evidence="3" id="KW-0540">Nuclease</keyword>
<gene>
    <name evidence="7" type="ORF">A2290_09005</name>
</gene>
<dbReference type="InterPro" id="IPR037038">
    <property type="entry name" value="HepT-like_sf"/>
</dbReference>
<reference evidence="7 8" key="1">
    <citation type="journal article" date="2016" name="Nat. Commun.">
        <title>Thousands of microbial genomes shed light on interconnected biogeochemical processes in an aquifer system.</title>
        <authorList>
            <person name="Anantharaman K."/>
            <person name="Brown C.T."/>
            <person name="Hug L.A."/>
            <person name="Sharon I."/>
            <person name="Castelle C.J."/>
            <person name="Probst A.J."/>
            <person name="Thomas B.C."/>
            <person name="Singh A."/>
            <person name="Wilkins M.J."/>
            <person name="Karaoz U."/>
            <person name="Brodie E.L."/>
            <person name="Williams K.H."/>
            <person name="Hubbard S.S."/>
            <person name="Banfield J.F."/>
        </authorList>
    </citation>
    <scope>NUCLEOTIDE SEQUENCE [LARGE SCALE GENOMIC DNA]</scope>
</reference>
<dbReference type="GO" id="GO:0110001">
    <property type="term" value="C:toxin-antitoxin complex"/>
    <property type="evidence" value="ECO:0007669"/>
    <property type="project" value="InterPro"/>
</dbReference>
<name>A0A1F4RYZ7_UNCSA</name>
<dbReference type="EMBL" id="MEUA01000056">
    <property type="protein sequence ID" value="OGC13416.1"/>
    <property type="molecule type" value="Genomic_DNA"/>
</dbReference>
<dbReference type="GO" id="GO:0004540">
    <property type="term" value="F:RNA nuclease activity"/>
    <property type="evidence" value="ECO:0007669"/>
    <property type="project" value="InterPro"/>
</dbReference>
<protein>
    <recommendedName>
        <fullName evidence="9">DUF86 domain-containing protein</fullName>
    </recommendedName>
</protein>
<keyword evidence="2" id="KW-1277">Toxin-antitoxin system</keyword>
<comment type="caution">
    <text evidence="7">The sequence shown here is derived from an EMBL/GenBank/DDBJ whole genome shotgun (WGS) entry which is preliminary data.</text>
</comment>
<dbReference type="GO" id="GO:0016787">
    <property type="term" value="F:hydrolase activity"/>
    <property type="evidence" value="ECO:0007669"/>
    <property type="project" value="UniProtKB-KW"/>
</dbReference>
<dbReference type="Pfam" id="PF01934">
    <property type="entry name" value="HepT-like"/>
    <property type="match status" value="1"/>
</dbReference>
<evidence type="ECO:0000256" key="4">
    <source>
        <dbReference type="ARBA" id="ARBA00022741"/>
    </source>
</evidence>
<keyword evidence="4" id="KW-0547">Nucleotide-binding</keyword>
<organism evidence="7 8">
    <name type="scientific">candidate division WOR-1 bacterium RIFOXYB2_FULL_36_35</name>
    <dbReference type="NCBI Taxonomy" id="1802578"/>
    <lineage>
        <taxon>Bacteria</taxon>
        <taxon>Bacillati</taxon>
        <taxon>Saganbacteria</taxon>
    </lineage>
</organism>
<evidence type="ECO:0000313" key="8">
    <source>
        <dbReference type="Proteomes" id="UP000177905"/>
    </source>
</evidence>
<dbReference type="PANTHER" id="PTHR34139">
    <property type="entry name" value="UPF0331 PROTEIN MJ0127"/>
    <property type="match status" value="1"/>
</dbReference>
<dbReference type="Proteomes" id="UP000177905">
    <property type="component" value="Unassembled WGS sequence"/>
</dbReference>
<evidence type="ECO:0000313" key="7">
    <source>
        <dbReference type="EMBL" id="OGC13416.1"/>
    </source>
</evidence>
<keyword evidence="1" id="KW-0597">Phosphoprotein</keyword>
<dbReference type="Gene3D" id="1.20.120.580">
    <property type="entry name" value="bsu32300-like"/>
    <property type="match status" value="1"/>
</dbReference>
<evidence type="ECO:0000256" key="5">
    <source>
        <dbReference type="ARBA" id="ARBA00022801"/>
    </source>
</evidence>
<dbReference type="InterPro" id="IPR008201">
    <property type="entry name" value="HepT-like"/>
</dbReference>
<comment type="similarity">
    <text evidence="6">Belongs to the HepT RNase toxin family.</text>
</comment>
<evidence type="ECO:0000256" key="2">
    <source>
        <dbReference type="ARBA" id="ARBA00022649"/>
    </source>
</evidence>
<dbReference type="GO" id="GO:0000166">
    <property type="term" value="F:nucleotide binding"/>
    <property type="evidence" value="ECO:0007669"/>
    <property type="project" value="UniProtKB-KW"/>
</dbReference>
<dbReference type="InterPro" id="IPR051813">
    <property type="entry name" value="HepT_RNase_toxin"/>
</dbReference>
<evidence type="ECO:0000256" key="6">
    <source>
        <dbReference type="ARBA" id="ARBA00024207"/>
    </source>
</evidence>
<evidence type="ECO:0008006" key="9">
    <source>
        <dbReference type="Google" id="ProtNLM"/>
    </source>
</evidence>
<evidence type="ECO:0000256" key="1">
    <source>
        <dbReference type="ARBA" id="ARBA00022553"/>
    </source>
</evidence>
<dbReference type="AlphaFoldDB" id="A0A1F4RYZ7"/>
<proteinExistence type="inferred from homology"/>